<dbReference type="Proteomes" id="UP000477070">
    <property type="component" value="Unassembled WGS sequence"/>
</dbReference>
<sequence>MRCFVIFLIFVGAINAASLRDYKPLVYEILSGYYKIDSKKYSKIMESTLQDSNKIIESKNAQDSKDSKKNIESKSKDSNLNAERNTERQDSINSKRQTPTNIESNLQNTQMPAHHPVSEIESNSQDSNKNAQDSKTQTPTNIESKNLSPAHHPTIDTAKAHPTLNETPTNTAPQLRILLTIKDFADNNLTFIDTLSPYTKDDTQRQFIIAYKYFLSYIMAFEAIKFYINEFEKDFNVKIAREKEERYSIDTFYESEQDFLNAQEFFINSQSEILQSFGGELFSFANNVETERPDGARKEHTQKVLNLKNKKPNKLVTLALYNYYAFKEFYNIKNDYIYEVLHFEALDEIKLGGSLKEVLADVFDNVGNGARGENEPLNNYRDFIFYGYFKAFNAAAFALQLENMNEDSKVQALLESSDGLPCEYPSMLSVRTQNLCLFSAFQSKYIKSDVKITNAMILNEKADYVKLYIIADNKLCVTLATPPNPPNAKNVIVTPNINTYFCNTLANLFKQNFREK</sequence>
<reference evidence="2 5" key="4">
    <citation type="submission" date="2019-12" db="EMBL/GenBank/DDBJ databases">
        <title>Multi-Generational Helicobacter saguini Isolates.</title>
        <authorList>
            <person name="Mannion A."/>
            <person name="Shen Z."/>
            <person name="Fox J.G."/>
        </authorList>
    </citation>
    <scope>NUCLEOTIDE SEQUENCE [LARGE SCALE GENOMIC DNA]</scope>
    <source>
        <strain evidence="2">16-048</strain>
        <strain evidence="5">16-048 (F4)</strain>
    </source>
</reference>
<dbReference type="RefSeq" id="WP_034571527.1">
    <property type="nucleotide sequence ID" value="NZ_JRMP02000008.1"/>
</dbReference>
<proteinExistence type="predicted"/>
<evidence type="ECO:0000313" key="5">
    <source>
        <dbReference type="Proteomes" id="UP000477070"/>
    </source>
</evidence>
<accession>A0A347VTK2</accession>
<evidence type="ECO:0000313" key="2">
    <source>
        <dbReference type="EMBL" id="MWV69619.1"/>
    </source>
</evidence>
<evidence type="ECO:0000313" key="4">
    <source>
        <dbReference type="Proteomes" id="UP000029714"/>
    </source>
</evidence>
<reference evidence="3 4" key="2">
    <citation type="journal article" date="2016" name="Infect. Immun.">
        <title>Helicobacter saguini, a Novel Helicobacter Isolated from Cotton-Top Tamarins with Ulcerative Colitis, Has Proinflammatory Properties and Induces Typhlocolitis and Dysplasia in Gnotobiotic IL-10-/- Mice.</title>
        <authorList>
            <person name="Shen Z."/>
            <person name="Mannion A."/>
            <person name="Whary M.T."/>
            <person name="Muthupalani S."/>
            <person name="Sheh A."/>
            <person name="Feng Y."/>
            <person name="Gong G."/>
            <person name="Vandamme P."/>
            <person name="Holcombe H.R."/>
            <person name="Paster B.J."/>
            <person name="Fox J.G."/>
        </authorList>
    </citation>
    <scope>NUCLEOTIDE SEQUENCE [LARGE SCALE GENOMIC DNA]</scope>
    <source>
        <strain evidence="3 4">MIT 97-6194</strain>
    </source>
</reference>
<protein>
    <submittedName>
        <fullName evidence="3">Uncharacterized protein</fullName>
    </submittedName>
</protein>
<reference evidence="3 4" key="1">
    <citation type="journal article" date="2014" name="Genome Announc.">
        <title>Draft genome sequences of eight enterohepatic helicobacter species isolated from both laboratory and wild rodents.</title>
        <authorList>
            <person name="Sheh A."/>
            <person name="Shen Z."/>
            <person name="Fox J.G."/>
        </authorList>
    </citation>
    <scope>NUCLEOTIDE SEQUENCE [LARGE SCALE GENOMIC DNA]</scope>
    <source>
        <strain evidence="3 4">MIT 97-6194</strain>
    </source>
</reference>
<evidence type="ECO:0000256" key="1">
    <source>
        <dbReference type="SAM" id="MobiDB-lite"/>
    </source>
</evidence>
<name>A0A347VTK2_9HELI</name>
<feature type="region of interest" description="Disordered" evidence="1">
    <location>
        <begin position="56"/>
        <end position="169"/>
    </location>
</feature>
<gene>
    <name evidence="2" type="ORF">DCO61_06280</name>
    <name evidence="3" type="ORF">LS64_006345</name>
</gene>
<evidence type="ECO:0000313" key="3">
    <source>
        <dbReference type="EMBL" id="TLD94330.1"/>
    </source>
</evidence>
<dbReference type="Proteomes" id="UP000029714">
    <property type="component" value="Unassembled WGS sequence"/>
</dbReference>
<comment type="caution">
    <text evidence="3">The sequence shown here is derived from an EMBL/GenBank/DDBJ whole genome shotgun (WGS) entry which is preliminary data.</text>
</comment>
<keyword evidence="4" id="KW-1185">Reference proteome</keyword>
<feature type="compositionally biased region" description="Polar residues" evidence="1">
    <location>
        <begin position="91"/>
        <end position="111"/>
    </location>
</feature>
<feature type="compositionally biased region" description="Basic and acidic residues" evidence="1">
    <location>
        <begin position="56"/>
        <end position="77"/>
    </location>
</feature>
<feature type="compositionally biased region" description="Polar residues" evidence="1">
    <location>
        <begin position="120"/>
        <end position="147"/>
    </location>
</feature>
<dbReference type="EMBL" id="JRMP02000008">
    <property type="protein sequence ID" value="TLD94330.1"/>
    <property type="molecule type" value="Genomic_DNA"/>
</dbReference>
<reference evidence="3" key="3">
    <citation type="submission" date="2018-04" db="EMBL/GenBank/DDBJ databases">
        <authorList>
            <person name="Sheh A."/>
            <person name="Shen Z."/>
            <person name="Mannion A.J."/>
            <person name="Fox J.G."/>
        </authorList>
    </citation>
    <scope>NUCLEOTIDE SEQUENCE</scope>
    <source>
        <strain evidence="3">MIT 97-6194</strain>
    </source>
</reference>
<dbReference type="AlphaFoldDB" id="A0A347VTK2"/>
<organism evidence="3 4">
    <name type="scientific">Helicobacter saguini</name>
    <dbReference type="NCBI Taxonomy" id="1548018"/>
    <lineage>
        <taxon>Bacteria</taxon>
        <taxon>Pseudomonadati</taxon>
        <taxon>Campylobacterota</taxon>
        <taxon>Epsilonproteobacteria</taxon>
        <taxon>Campylobacterales</taxon>
        <taxon>Helicobacteraceae</taxon>
        <taxon>Helicobacter</taxon>
    </lineage>
</organism>
<dbReference type="EMBL" id="QBIU01000001">
    <property type="protein sequence ID" value="MWV69619.1"/>
    <property type="molecule type" value="Genomic_DNA"/>
</dbReference>